<evidence type="ECO:0000313" key="2">
    <source>
        <dbReference type="EMBL" id="QJA61830.1"/>
    </source>
</evidence>
<evidence type="ECO:0000313" key="3">
    <source>
        <dbReference type="EMBL" id="QJA80968.1"/>
    </source>
</evidence>
<reference evidence="2" key="1">
    <citation type="submission" date="2020-03" db="EMBL/GenBank/DDBJ databases">
        <title>The deep terrestrial virosphere.</title>
        <authorList>
            <person name="Holmfeldt K."/>
            <person name="Nilsson E."/>
            <person name="Simone D."/>
            <person name="Lopez-Fernandez M."/>
            <person name="Wu X."/>
            <person name="de Brujin I."/>
            <person name="Lundin D."/>
            <person name="Andersson A."/>
            <person name="Bertilsson S."/>
            <person name="Dopson M."/>
        </authorList>
    </citation>
    <scope>NUCLEOTIDE SEQUENCE</scope>
    <source>
        <strain evidence="3">MM415A00613</strain>
        <strain evidence="2">MM415B00887</strain>
    </source>
</reference>
<feature type="domain" description="Helix-turn-helix" evidence="1">
    <location>
        <begin position="1"/>
        <end position="41"/>
    </location>
</feature>
<name>A0A6M3IWF5_9ZZZZ</name>
<accession>A0A6M3IWF5</accession>
<dbReference type="EMBL" id="MT141454">
    <property type="protein sequence ID" value="QJA61830.1"/>
    <property type="molecule type" value="Genomic_DNA"/>
</dbReference>
<protein>
    <submittedName>
        <fullName evidence="2">Putative DNA binding, helix-turn-helix domain containing protein</fullName>
    </submittedName>
</protein>
<organism evidence="2">
    <name type="scientific">viral metagenome</name>
    <dbReference type="NCBI Taxonomy" id="1070528"/>
    <lineage>
        <taxon>unclassified sequences</taxon>
        <taxon>metagenomes</taxon>
        <taxon>organismal metagenomes</taxon>
    </lineage>
</organism>
<dbReference type="AlphaFoldDB" id="A0A6M3IWF5"/>
<gene>
    <name evidence="3" type="ORF">MM415A00613_0015</name>
    <name evidence="2" type="ORF">MM415B00887_0019</name>
</gene>
<dbReference type="EMBL" id="MT142443">
    <property type="protein sequence ID" value="QJA80968.1"/>
    <property type="molecule type" value="Genomic_DNA"/>
</dbReference>
<sequence length="55" mass="6200">MMSVETAAKKWRISSQRVRQWLAAGRIKGAVKVGRDWVIPQLAKRPKKKLNGAKA</sequence>
<proteinExistence type="predicted"/>
<evidence type="ECO:0000259" key="1">
    <source>
        <dbReference type="Pfam" id="PF12728"/>
    </source>
</evidence>
<dbReference type="Pfam" id="PF12728">
    <property type="entry name" value="HTH_17"/>
    <property type="match status" value="1"/>
</dbReference>
<dbReference type="InterPro" id="IPR041657">
    <property type="entry name" value="HTH_17"/>
</dbReference>